<organism evidence="3 4">
    <name type="scientific">Ligilactobacillus agilis DSM 20509</name>
    <dbReference type="NCBI Taxonomy" id="1423718"/>
    <lineage>
        <taxon>Bacteria</taxon>
        <taxon>Bacillati</taxon>
        <taxon>Bacillota</taxon>
        <taxon>Bacilli</taxon>
        <taxon>Lactobacillales</taxon>
        <taxon>Lactobacillaceae</taxon>
        <taxon>Ligilactobacillus</taxon>
    </lineage>
</organism>
<accession>A0A0R2A7R1</accession>
<dbReference type="GO" id="GO:0003700">
    <property type="term" value="F:DNA-binding transcription factor activity"/>
    <property type="evidence" value="ECO:0007669"/>
    <property type="project" value="InterPro"/>
</dbReference>
<dbReference type="Proteomes" id="UP000051008">
    <property type="component" value="Unassembled WGS sequence"/>
</dbReference>
<gene>
    <name evidence="3" type="ORF">FC14_GL000525</name>
</gene>
<dbReference type="EMBL" id="AYYP01000061">
    <property type="protein sequence ID" value="KRM63489.1"/>
    <property type="molecule type" value="Genomic_DNA"/>
</dbReference>
<dbReference type="SUPFAM" id="SSF46955">
    <property type="entry name" value="Putative DNA-binding domain"/>
    <property type="match status" value="1"/>
</dbReference>
<proteinExistence type="predicted"/>
<evidence type="ECO:0000313" key="3">
    <source>
        <dbReference type="EMBL" id="KRM63489.1"/>
    </source>
</evidence>
<comment type="caution">
    <text evidence="3">The sequence shown here is derived from an EMBL/GenBank/DDBJ whole genome shotgun (WGS) entry which is preliminary data.</text>
</comment>
<evidence type="ECO:0000256" key="1">
    <source>
        <dbReference type="ARBA" id="ARBA00023125"/>
    </source>
</evidence>
<dbReference type="InterPro" id="IPR000551">
    <property type="entry name" value="MerR-type_HTH_dom"/>
</dbReference>
<feature type="domain" description="HTH merR-type" evidence="2">
    <location>
        <begin position="12"/>
        <end position="81"/>
    </location>
</feature>
<dbReference type="PATRIC" id="fig|1423718.3.peg.544"/>
<keyword evidence="1" id="KW-0238">DNA-binding</keyword>
<name>A0A0R2A7R1_9LACO</name>
<evidence type="ECO:0000313" key="4">
    <source>
        <dbReference type="Proteomes" id="UP000051008"/>
    </source>
</evidence>
<dbReference type="PROSITE" id="PS50937">
    <property type="entry name" value="HTH_MERR_2"/>
    <property type="match status" value="1"/>
</dbReference>
<dbReference type="InterPro" id="IPR047057">
    <property type="entry name" value="MerR_fam"/>
</dbReference>
<dbReference type="InterPro" id="IPR009061">
    <property type="entry name" value="DNA-bd_dom_put_sf"/>
</dbReference>
<dbReference type="Pfam" id="PF00376">
    <property type="entry name" value="MerR"/>
    <property type="match status" value="1"/>
</dbReference>
<dbReference type="AlphaFoldDB" id="A0A0R2A7R1"/>
<dbReference type="CDD" id="cd01109">
    <property type="entry name" value="HTH_YyaN"/>
    <property type="match status" value="1"/>
</dbReference>
<evidence type="ECO:0000259" key="2">
    <source>
        <dbReference type="PROSITE" id="PS50937"/>
    </source>
</evidence>
<dbReference type="Gene3D" id="1.10.1660.10">
    <property type="match status" value="1"/>
</dbReference>
<dbReference type="PANTHER" id="PTHR30204:SF98">
    <property type="entry name" value="HTH-TYPE TRANSCRIPTIONAL REGULATOR ADHR"/>
    <property type="match status" value="1"/>
</dbReference>
<dbReference type="GO" id="GO:0003677">
    <property type="term" value="F:DNA binding"/>
    <property type="evidence" value="ECO:0007669"/>
    <property type="project" value="UniProtKB-KW"/>
</dbReference>
<reference evidence="3 4" key="1">
    <citation type="journal article" date="2015" name="Genome Announc.">
        <title>Expanding the biotechnology potential of lactobacilli through comparative genomics of 213 strains and associated genera.</title>
        <authorList>
            <person name="Sun Z."/>
            <person name="Harris H.M."/>
            <person name="McCann A."/>
            <person name="Guo C."/>
            <person name="Argimon S."/>
            <person name="Zhang W."/>
            <person name="Yang X."/>
            <person name="Jeffery I.B."/>
            <person name="Cooney J.C."/>
            <person name="Kagawa T.F."/>
            <person name="Liu W."/>
            <person name="Song Y."/>
            <person name="Salvetti E."/>
            <person name="Wrobel A."/>
            <person name="Rasinkangas P."/>
            <person name="Parkhill J."/>
            <person name="Rea M.C."/>
            <person name="O'Sullivan O."/>
            <person name="Ritari J."/>
            <person name="Douillard F.P."/>
            <person name="Paul Ross R."/>
            <person name="Yang R."/>
            <person name="Briner A.E."/>
            <person name="Felis G.E."/>
            <person name="de Vos W.M."/>
            <person name="Barrangou R."/>
            <person name="Klaenhammer T.R."/>
            <person name="Caufield P.W."/>
            <person name="Cui Y."/>
            <person name="Zhang H."/>
            <person name="O'Toole P.W."/>
        </authorList>
    </citation>
    <scope>NUCLEOTIDE SEQUENCE [LARGE SCALE GENOMIC DNA]</scope>
    <source>
        <strain evidence="3 4">DSM 20509</strain>
    </source>
</reference>
<protein>
    <submittedName>
        <fullName evidence="3">Transcriptional regulator</fullName>
    </submittedName>
</protein>
<keyword evidence="4" id="KW-1185">Reference proteome</keyword>
<sequence>MNLTKEVSKMADLTITQVAAKYNINPDTVRYYERVGLIPKVPRKANGNRYYPDSLQHWLEMLVCLRHSGVSVEVLHDYTELILQGDATLETRKELLQEQVTVLKQRQADIQRSIERLEHKISLYESGEIKQDKSYFKEYKIAEQIAKERGESGESKA</sequence>
<dbReference type="PANTHER" id="PTHR30204">
    <property type="entry name" value="REDOX-CYCLING DRUG-SENSING TRANSCRIPTIONAL ACTIVATOR SOXR"/>
    <property type="match status" value="1"/>
</dbReference>
<dbReference type="SMART" id="SM00422">
    <property type="entry name" value="HTH_MERR"/>
    <property type="match status" value="1"/>
</dbReference>